<dbReference type="EMBL" id="FZQP02006834">
    <property type="protein sequence ID" value="VVD04144.1"/>
    <property type="molecule type" value="Genomic_DNA"/>
</dbReference>
<sequence length="245" mass="28747">MPGHASSPYWTAVDFDSEDERCPSNNRMYLDPWDNDAYLKMQGESPVSSEEHLNSFAGEPVSGSFYYVPTKNYDACEDRTPVKRMIPEEMVAPDYQIYGRRHSRAMVPDYHEGSLYGYGPMHEIERRRSVYCEEPMYIPHPMMYESMYGPAPVPHPGYAPPRPRVSAPRPDYLPLPPHPSYEKYRRHSRMADAYEQYPYERPEYEDWARPMPKAAPDNFHLSRYGHLQIDYSCSWNSLDRLIRNS</sequence>
<dbReference type="Proteomes" id="UP000324832">
    <property type="component" value="Unassembled WGS sequence"/>
</dbReference>
<evidence type="ECO:0000313" key="1">
    <source>
        <dbReference type="EMBL" id="VVD04144.1"/>
    </source>
</evidence>
<dbReference type="AlphaFoldDB" id="A0A5E4R328"/>
<accession>A0A5E4R328</accession>
<keyword evidence="2" id="KW-1185">Reference proteome</keyword>
<evidence type="ECO:0000313" key="2">
    <source>
        <dbReference type="Proteomes" id="UP000324832"/>
    </source>
</evidence>
<gene>
    <name evidence="1" type="ORF">LSINAPIS_LOCUS13966</name>
</gene>
<name>A0A5E4R328_9NEOP</name>
<organism evidence="1 2">
    <name type="scientific">Leptidea sinapis</name>
    <dbReference type="NCBI Taxonomy" id="189913"/>
    <lineage>
        <taxon>Eukaryota</taxon>
        <taxon>Metazoa</taxon>
        <taxon>Ecdysozoa</taxon>
        <taxon>Arthropoda</taxon>
        <taxon>Hexapoda</taxon>
        <taxon>Insecta</taxon>
        <taxon>Pterygota</taxon>
        <taxon>Neoptera</taxon>
        <taxon>Endopterygota</taxon>
        <taxon>Lepidoptera</taxon>
        <taxon>Glossata</taxon>
        <taxon>Ditrysia</taxon>
        <taxon>Papilionoidea</taxon>
        <taxon>Pieridae</taxon>
        <taxon>Dismorphiinae</taxon>
        <taxon>Leptidea</taxon>
    </lineage>
</organism>
<reference evidence="1 2" key="1">
    <citation type="submission" date="2017-07" db="EMBL/GenBank/DDBJ databases">
        <authorList>
            <person name="Talla V."/>
            <person name="Backstrom N."/>
        </authorList>
    </citation>
    <scope>NUCLEOTIDE SEQUENCE [LARGE SCALE GENOMIC DNA]</scope>
</reference>
<proteinExistence type="predicted"/>
<protein>
    <submittedName>
        <fullName evidence="1">Uncharacterized protein</fullName>
    </submittedName>
</protein>